<protein>
    <submittedName>
        <fullName evidence="1">Uncharacterized protein</fullName>
    </submittedName>
</protein>
<name>A0A7W2TX93_9GAMM</name>
<dbReference type="RefSeq" id="WP_182173134.1">
    <property type="nucleotide sequence ID" value="NZ_JACFXU010000014.1"/>
</dbReference>
<proteinExistence type="predicted"/>
<reference evidence="1 2" key="1">
    <citation type="submission" date="2020-07" db="EMBL/GenBank/DDBJ databases">
        <title>Halieaceae bacterium, F7430, whole genome shotgun sequencing project.</title>
        <authorList>
            <person name="Jiang S."/>
            <person name="Liu Z.W."/>
            <person name="Du Z.J."/>
        </authorList>
    </citation>
    <scope>NUCLEOTIDE SEQUENCE [LARGE SCALE GENOMIC DNA]</scope>
    <source>
        <strain evidence="1 2">F7430</strain>
    </source>
</reference>
<accession>A0A7W2TX93</accession>
<dbReference type="AlphaFoldDB" id="A0A7W2TX93"/>
<organism evidence="1 2">
    <name type="scientific">Sediminihaliea albiluteola</name>
    <dbReference type="NCBI Taxonomy" id="2758564"/>
    <lineage>
        <taxon>Bacteria</taxon>
        <taxon>Pseudomonadati</taxon>
        <taxon>Pseudomonadota</taxon>
        <taxon>Gammaproteobacteria</taxon>
        <taxon>Cellvibrionales</taxon>
        <taxon>Halieaceae</taxon>
        <taxon>Sediminihaliea</taxon>
    </lineage>
</organism>
<evidence type="ECO:0000313" key="1">
    <source>
        <dbReference type="EMBL" id="MBA6413608.1"/>
    </source>
</evidence>
<keyword evidence="2" id="KW-1185">Reference proteome</keyword>
<dbReference type="EMBL" id="JACFXU010000014">
    <property type="protein sequence ID" value="MBA6413608.1"/>
    <property type="molecule type" value="Genomic_DNA"/>
</dbReference>
<comment type="caution">
    <text evidence="1">The sequence shown here is derived from an EMBL/GenBank/DDBJ whole genome shotgun (WGS) entry which is preliminary data.</text>
</comment>
<dbReference type="Proteomes" id="UP000539350">
    <property type="component" value="Unassembled WGS sequence"/>
</dbReference>
<gene>
    <name evidence="1" type="ORF">H2508_10850</name>
</gene>
<evidence type="ECO:0000313" key="2">
    <source>
        <dbReference type="Proteomes" id="UP000539350"/>
    </source>
</evidence>
<sequence length="73" mass="8209">MSTYTITFQSRETLPDRLEAIARELDLTPEQLIKRFISAGMAKLESNIGPSVPGETLEDFLVKNGVWKPENSQ</sequence>